<keyword evidence="2" id="KW-0812">Transmembrane</keyword>
<dbReference type="SUPFAM" id="SSF53850">
    <property type="entry name" value="Periplasmic binding protein-like II"/>
    <property type="match status" value="1"/>
</dbReference>
<dbReference type="Gene3D" id="3.40.190.10">
    <property type="entry name" value="Periplasmic binding protein-like II"/>
    <property type="match status" value="1"/>
</dbReference>
<evidence type="ECO:0000256" key="2">
    <source>
        <dbReference type="SAM" id="Phobius"/>
    </source>
</evidence>
<comment type="caution">
    <text evidence="3">The sequence shown here is derived from an EMBL/GenBank/DDBJ whole genome shotgun (WGS) entry which is preliminary data.</text>
</comment>
<keyword evidence="2" id="KW-0472">Membrane</keyword>
<protein>
    <recommendedName>
        <fullName evidence="5">SsuA/THI5-like domain-containing protein</fullName>
    </recommendedName>
</protein>
<evidence type="ECO:0000256" key="1">
    <source>
        <dbReference type="SAM" id="MobiDB-lite"/>
    </source>
</evidence>
<keyword evidence="2" id="KW-1133">Transmembrane helix</keyword>
<evidence type="ECO:0008006" key="5">
    <source>
        <dbReference type="Google" id="ProtNLM"/>
    </source>
</evidence>
<name>A0A1F7XWJ0_9BACT</name>
<reference evidence="3 4" key="1">
    <citation type="journal article" date="2016" name="Nat. Commun.">
        <title>Thousands of microbial genomes shed light on interconnected biogeochemical processes in an aquifer system.</title>
        <authorList>
            <person name="Anantharaman K."/>
            <person name="Brown C.T."/>
            <person name="Hug L.A."/>
            <person name="Sharon I."/>
            <person name="Castelle C.J."/>
            <person name="Probst A.J."/>
            <person name="Thomas B.C."/>
            <person name="Singh A."/>
            <person name="Wilkins M.J."/>
            <person name="Karaoz U."/>
            <person name="Brodie E.L."/>
            <person name="Williams K.H."/>
            <person name="Hubbard S.S."/>
            <person name="Banfield J.F."/>
        </authorList>
    </citation>
    <scope>NUCLEOTIDE SEQUENCE [LARGE SCALE GENOMIC DNA]</scope>
</reference>
<organism evidence="3 4">
    <name type="scientific">Candidatus Woesebacteria bacterium RIFCSPHIGHO2_01_FULL_38_26b</name>
    <dbReference type="NCBI Taxonomy" id="1802491"/>
    <lineage>
        <taxon>Bacteria</taxon>
        <taxon>Candidatus Woeseibacteriota</taxon>
    </lineage>
</organism>
<proteinExistence type="predicted"/>
<dbReference type="Proteomes" id="UP000176741">
    <property type="component" value="Unassembled WGS sequence"/>
</dbReference>
<accession>A0A1F7XWJ0</accession>
<feature type="transmembrane region" description="Helical" evidence="2">
    <location>
        <begin position="18"/>
        <end position="38"/>
    </location>
</feature>
<dbReference type="EMBL" id="MGGD01000069">
    <property type="protein sequence ID" value="OGM19427.1"/>
    <property type="molecule type" value="Genomic_DNA"/>
</dbReference>
<evidence type="ECO:0000313" key="3">
    <source>
        <dbReference type="EMBL" id="OGM19427.1"/>
    </source>
</evidence>
<dbReference type="AlphaFoldDB" id="A0A1F7XWJ0"/>
<sequence length="597" mass="65280">MVHFNFFLKEIEMRIRPLGWIIFIAVLLGLCFLIYTLASPFLQDAGLIGGEVPPTQMVGDPLQPTKPDVGAFPTDTPFEPVEPSPEQPTEPEQPVVVEDPAEGMPKVVVGLDAFAPYYTVLLAKAMHFDAKWGIDIEPIAFYSSDETSFDEAARSEMLSTGQWDVLFTTSDKPSLRPQIGQVVAYTDETDGADKLICNDSVPGKILNALKGKRISFLAESIGEFAVYYYLNIPKIPVTDVALVPNYDGVAAYDDDGNVVGGAVYDFITGKVDCVSGWEPDVDFALDYGGHVVVSTADLRIALDTILVSNNADQNRHDETQAFFYAYAEALKSLLEQPDASETALYEWLATNGLEGDNWSFIYGDPGDWLGWLETTPQATLADNIFVFRNTKQIAERMANDCRVWKSAGFDTPECEPETYLPVINPTYVQTAASISELATTANPVNDTFLFTSQVDIPEITQEDVQAGELLATLPFEKIPFLPDDINLTGDAKVLLDENVCPIMQSSPGLVLNLTGSAALPPDRPGRVYNLEGSLRFAGGRADSVKTYLTVTIEGGGCGIDPDRILTGTVEPAHPRSSKLDELEADRFVQFELISIGY</sequence>
<feature type="region of interest" description="Disordered" evidence="1">
    <location>
        <begin position="66"/>
        <end position="93"/>
    </location>
</feature>
<evidence type="ECO:0000313" key="4">
    <source>
        <dbReference type="Proteomes" id="UP000176741"/>
    </source>
</evidence>
<gene>
    <name evidence="3" type="ORF">A2771_02970</name>
</gene>